<feature type="compositionally biased region" description="Pro residues" evidence="6">
    <location>
        <begin position="912"/>
        <end position="927"/>
    </location>
</feature>
<proteinExistence type="predicted"/>
<dbReference type="FunFam" id="3.30.160.60:FF:000444">
    <property type="entry name" value="Zinc finger protein 335"/>
    <property type="match status" value="1"/>
</dbReference>
<feature type="region of interest" description="Disordered" evidence="6">
    <location>
        <begin position="774"/>
        <end position="807"/>
    </location>
</feature>
<dbReference type="Pfam" id="PF13912">
    <property type="entry name" value="zf-C2H2_6"/>
    <property type="match status" value="1"/>
</dbReference>
<dbReference type="GO" id="GO:0021895">
    <property type="term" value="P:cerebral cortex neuron differentiation"/>
    <property type="evidence" value="ECO:0007669"/>
    <property type="project" value="Ensembl"/>
</dbReference>
<keyword evidence="3 5" id="KW-0863">Zinc-finger</keyword>
<accession>A0A8C6Y3T1</accession>
<feature type="compositionally biased region" description="Gly residues" evidence="6">
    <location>
        <begin position="1390"/>
        <end position="1401"/>
    </location>
</feature>
<organism evidence="8 9">
    <name type="scientific">Naja naja</name>
    <name type="common">Indian cobra</name>
    <dbReference type="NCBI Taxonomy" id="35670"/>
    <lineage>
        <taxon>Eukaryota</taxon>
        <taxon>Metazoa</taxon>
        <taxon>Chordata</taxon>
        <taxon>Craniata</taxon>
        <taxon>Vertebrata</taxon>
        <taxon>Euteleostomi</taxon>
        <taxon>Lepidosauria</taxon>
        <taxon>Squamata</taxon>
        <taxon>Bifurcata</taxon>
        <taxon>Unidentata</taxon>
        <taxon>Episquamata</taxon>
        <taxon>Toxicofera</taxon>
        <taxon>Serpentes</taxon>
        <taxon>Colubroidea</taxon>
        <taxon>Elapidae</taxon>
        <taxon>Elapinae</taxon>
        <taxon>Naja</taxon>
    </lineage>
</organism>
<dbReference type="GO" id="GO:0045944">
    <property type="term" value="P:positive regulation of transcription by RNA polymerase II"/>
    <property type="evidence" value="ECO:0007669"/>
    <property type="project" value="TreeGrafter"/>
</dbReference>
<feature type="domain" description="C2H2-type" evidence="7">
    <location>
        <begin position="582"/>
        <end position="609"/>
    </location>
</feature>
<evidence type="ECO:0000256" key="4">
    <source>
        <dbReference type="ARBA" id="ARBA00022833"/>
    </source>
</evidence>
<keyword evidence="1" id="KW-0479">Metal-binding</keyword>
<evidence type="ECO:0000256" key="1">
    <source>
        <dbReference type="ARBA" id="ARBA00022723"/>
    </source>
</evidence>
<dbReference type="OMA" id="QHMRERH"/>
<evidence type="ECO:0000256" key="5">
    <source>
        <dbReference type="PROSITE-ProRule" id="PRU00042"/>
    </source>
</evidence>
<feature type="compositionally biased region" description="Basic and acidic residues" evidence="6">
    <location>
        <begin position="1"/>
        <end position="22"/>
    </location>
</feature>
<feature type="compositionally biased region" description="Low complexity" evidence="6">
    <location>
        <begin position="1332"/>
        <end position="1347"/>
    </location>
</feature>
<feature type="domain" description="C2H2-type" evidence="7">
    <location>
        <begin position="551"/>
        <end position="573"/>
    </location>
</feature>
<feature type="compositionally biased region" description="Pro residues" evidence="6">
    <location>
        <begin position="140"/>
        <end position="159"/>
    </location>
</feature>
<dbReference type="InterPro" id="IPR050688">
    <property type="entry name" value="Zinc_finger/UBP_domain"/>
</dbReference>
<protein>
    <submittedName>
        <fullName evidence="8">Zinc finger protein 335</fullName>
    </submittedName>
</protein>
<feature type="compositionally biased region" description="Low complexity" evidence="6">
    <location>
        <begin position="787"/>
        <end position="796"/>
    </location>
</feature>
<dbReference type="Pfam" id="PF00096">
    <property type="entry name" value="zf-C2H2"/>
    <property type="match status" value="1"/>
</dbReference>
<feature type="domain" description="C2H2-type" evidence="7">
    <location>
        <begin position="1015"/>
        <end position="1043"/>
    </location>
</feature>
<dbReference type="PANTHER" id="PTHR24403">
    <property type="entry name" value="ZINC FINGER PROTEIN"/>
    <property type="match status" value="1"/>
</dbReference>
<dbReference type="FunFam" id="3.30.160.60:FF:004444">
    <property type="match status" value="1"/>
</dbReference>
<dbReference type="Proteomes" id="UP000694559">
    <property type="component" value="Unplaced"/>
</dbReference>
<feature type="compositionally biased region" description="Basic residues" evidence="6">
    <location>
        <begin position="308"/>
        <end position="319"/>
    </location>
</feature>
<feature type="domain" description="C2H2-type" evidence="7">
    <location>
        <begin position="931"/>
        <end position="958"/>
    </location>
</feature>
<reference evidence="8" key="1">
    <citation type="submission" date="2025-08" db="UniProtKB">
        <authorList>
            <consortium name="Ensembl"/>
        </authorList>
    </citation>
    <scope>IDENTIFICATION</scope>
</reference>
<feature type="region of interest" description="Disordered" evidence="6">
    <location>
        <begin position="865"/>
        <end position="887"/>
    </location>
</feature>
<feature type="compositionally biased region" description="Pro residues" evidence="6">
    <location>
        <begin position="706"/>
        <end position="722"/>
    </location>
</feature>
<feature type="compositionally biased region" description="Acidic residues" evidence="6">
    <location>
        <begin position="254"/>
        <end position="287"/>
    </location>
</feature>
<dbReference type="GO" id="GO:1990226">
    <property type="term" value="F:histone methyltransferase binding"/>
    <property type="evidence" value="ECO:0007669"/>
    <property type="project" value="Ensembl"/>
</dbReference>
<feature type="domain" description="C2H2-type" evidence="7">
    <location>
        <begin position="987"/>
        <end position="1014"/>
    </location>
</feature>
<keyword evidence="4" id="KW-0862">Zinc</keyword>
<evidence type="ECO:0000256" key="2">
    <source>
        <dbReference type="ARBA" id="ARBA00022737"/>
    </source>
</evidence>
<dbReference type="OrthoDB" id="8117402at2759"/>
<evidence type="ECO:0000313" key="9">
    <source>
        <dbReference type="Proteomes" id="UP000694559"/>
    </source>
</evidence>
<evidence type="ECO:0000313" key="8">
    <source>
        <dbReference type="Ensembl" id="ENSNNAP00000022401.1"/>
    </source>
</evidence>
<feature type="compositionally biased region" description="Low complexity" evidence="6">
    <location>
        <begin position="344"/>
        <end position="358"/>
    </location>
</feature>
<dbReference type="InterPro" id="IPR036236">
    <property type="entry name" value="Znf_C2H2_sf"/>
</dbReference>
<feature type="domain" description="C2H2-type" evidence="7">
    <location>
        <begin position="426"/>
        <end position="453"/>
    </location>
</feature>
<dbReference type="GO" id="GO:0000978">
    <property type="term" value="F:RNA polymerase II cis-regulatory region sequence-specific DNA binding"/>
    <property type="evidence" value="ECO:0007669"/>
    <property type="project" value="Ensembl"/>
</dbReference>
<dbReference type="GO" id="GO:0048854">
    <property type="term" value="P:brain morphogenesis"/>
    <property type="evidence" value="ECO:0007669"/>
    <property type="project" value="Ensembl"/>
</dbReference>
<sequence>MASSRVPERKPEPPTEPPEPRGGEAGGEAEGAKGRRVSASAPSRRRGEGPSARWRRGERGAGSARGSPARTGPAEAGREGEGGARGSQSPPPACPRAAPHGARLTPPRPRLGPAPQSGGGDAEPGRRSGEQQQEEQEDGGPPPPPEEPPPGEPPPPSPHPGLGSWGSRASDGPLLPLSLSAAGGGGWRASAEALVEVVVVQRFQCRRCPFSSAARQTLLRHVQRRHLQPGGTPGPKRGRPRKGAAVPEAKPPQEEQEEEQQQEEDDDIVDAGAIDDPEVDSDYNPAEDEPRGRPPRISRPLPPSPKQGLRRRPGRPRKFPRLEGPTQTEGAEAEPAISSPCVLQGEPQSSEPASSSASIPDGATRLVETAVSQSDSENRDPSSHGQPEAPPRRRGRPSHRFLGKKYRKYMGRRYCYKSAKPLMRPYLCRICGSRFLTHEDLRFHVNSHEAGDPQLFRCLQCSYRSRRWSSLKEHMFNHVGRKPYQCEECDYTSVYKKDVIRHSAVHNRDKKKRVDPAPKRSSFPCPVCGRVYPMQKRLTQHMKTHSSEKPHMCDKCGKSFKKRYTFKMHLLTHIQAVANHRFKCEFCDHVCEDKKLLLNHQLLHINDRPFRCSLCPYATVREDFLLSHTAVKHTGGKPFACDLCHFSTKHKKNLRLHVQCRHPEKFEEWVQLHPEEGPCRRRPFFTLQQIEELKQQHSQGNAAPEAPVPSPPVLGPPDPPQEPLQGAILLFEPEVEGSAEVSTQTALDLLLNMSGQRELPASALKVALVKAPLESRGQQEKEEEELQGGLLTGQGTEQREPLIQPPIGSSEVQHITLPFCSTPEYSVVSASGEVASTLYGQEEVQVSEGAAAQAVIQDSLEEAPTVLEGPQQPPPPSGEANGEPLPSAQWPVVCWQAQEQPEAGGVSLVPAEQPPPGRRPLPGQPPPAKKFSCKICSASFAGRAEMESHKRAHARPSGFKCPDCPFTAPAWPEVRSHLEQHASLRPHKCLQCSFASKNKKDLRRHMLTHTNEKPFACPICGQRFNRKGHLKFHMQRLHSSEGRTASEPLPSTPQAIILNSPEETLATLQTALQSGPERLQQALEQEHMIVTQEEQEEEGDPNEEEATYIQEIMATADGQMVQHLVTTENQVQYIITQEGVQQLLPHEYLVLPEGHHIQIQYVPVSPGQQLVTQAQLEAAAAHSAVAVIGGAGSSKETPTEQELLPVALGRSAAGLGKGKSPSCLFCTGAAGPSGRIWGPGCLGAKGGLNPLGLPYICQPTSLGGGGVLQRLPLPSPGWARAAHALPTSLLPSGRGVELGPPSTHSPPPPLPLQQWRTWPWPTLPSVQSLGRSSCSRASTMTSSPSQSDRFAPPASFGALGGKRGPAFPPDCASCNLPAPTRPPRRSPGRPGVGGGSSQGPP</sequence>
<dbReference type="PROSITE" id="PS50157">
    <property type="entry name" value="ZINC_FINGER_C2H2_2"/>
    <property type="match status" value="10"/>
</dbReference>
<feature type="domain" description="C2H2-type" evidence="7">
    <location>
        <begin position="484"/>
        <end position="511"/>
    </location>
</feature>
<dbReference type="FunFam" id="3.30.160.60:FF:005190">
    <property type="match status" value="1"/>
</dbReference>
<dbReference type="GO" id="GO:0050671">
    <property type="term" value="P:positive regulation of lymphocyte proliferation"/>
    <property type="evidence" value="ECO:0007669"/>
    <property type="project" value="Ensembl"/>
</dbReference>
<feature type="domain" description="C2H2-type" evidence="7">
    <location>
        <begin position="456"/>
        <end position="483"/>
    </location>
</feature>
<dbReference type="GO" id="GO:0048812">
    <property type="term" value="P:neuron projection morphogenesis"/>
    <property type="evidence" value="ECO:0007669"/>
    <property type="project" value="Ensembl"/>
</dbReference>
<evidence type="ECO:0000259" key="7">
    <source>
        <dbReference type="PROSITE" id="PS50157"/>
    </source>
</evidence>
<dbReference type="GO" id="GO:0008270">
    <property type="term" value="F:zinc ion binding"/>
    <property type="evidence" value="ECO:0007669"/>
    <property type="project" value="UniProtKB-KW"/>
</dbReference>
<dbReference type="InterPro" id="IPR013087">
    <property type="entry name" value="Znf_C2H2_type"/>
</dbReference>
<feature type="compositionally biased region" description="Low complexity" evidence="6">
    <location>
        <begin position="160"/>
        <end position="181"/>
    </location>
</feature>
<dbReference type="SUPFAM" id="SSF57667">
    <property type="entry name" value="beta-beta-alpha zinc fingers"/>
    <property type="match status" value="6"/>
</dbReference>
<evidence type="ECO:0000256" key="3">
    <source>
        <dbReference type="ARBA" id="ARBA00022771"/>
    </source>
</evidence>
<dbReference type="SMART" id="SM00355">
    <property type="entry name" value="ZnF_C2H2"/>
    <property type="match status" value="13"/>
</dbReference>
<feature type="region of interest" description="Disordered" evidence="6">
    <location>
        <begin position="219"/>
        <end position="403"/>
    </location>
</feature>
<dbReference type="Pfam" id="PF13894">
    <property type="entry name" value="zf-C2H2_4"/>
    <property type="match status" value="1"/>
</dbReference>
<feature type="compositionally biased region" description="Low complexity" evidence="6">
    <location>
        <begin position="61"/>
        <end position="75"/>
    </location>
</feature>
<evidence type="ECO:0000256" key="6">
    <source>
        <dbReference type="SAM" id="MobiDB-lite"/>
    </source>
</evidence>
<dbReference type="Ensembl" id="ENSNNAT00000023475.1">
    <property type="protein sequence ID" value="ENSNNAP00000022401.1"/>
    <property type="gene ID" value="ENSNNAG00000014571.1"/>
</dbReference>
<dbReference type="FunFam" id="3.30.160.60:FF:000796">
    <property type="entry name" value="Zinc finger protein 335"/>
    <property type="match status" value="1"/>
</dbReference>
<feature type="region of interest" description="Disordered" evidence="6">
    <location>
        <begin position="1"/>
        <end position="186"/>
    </location>
</feature>
<feature type="domain" description="C2H2-type" evidence="7">
    <location>
        <begin position="523"/>
        <end position="550"/>
    </location>
</feature>
<feature type="region of interest" description="Disordered" evidence="6">
    <location>
        <begin position="903"/>
        <end position="927"/>
    </location>
</feature>
<dbReference type="GO" id="GO:0035097">
    <property type="term" value="C:histone methyltransferase complex"/>
    <property type="evidence" value="ECO:0007669"/>
    <property type="project" value="Ensembl"/>
</dbReference>
<dbReference type="PANTHER" id="PTHR24403:SF36">
    <property type="entry name" value="ZINC FINGER PROTEIN 335"/>
    <property type="match status" value="1"/>
</dbReference>
<feature type="domain" description="C2H2-type" evidence="7">
    <location>
        <begin position="610"/>
        <end position="638"/>
    </location>
</feature>
<feature type="region of interest" description="Disordered" evidence="6">
    <location>
        <begin position="1290"/>
        <end position="1401"/>
    </location>
</feature>
<feature type="compositionally biased region" description="Basic residues" evidence="6">
    <location>
        <begin position="392"/>
        <end position="403"/>
    </location>
</feature>
<dbReference type="PROSITE" id="PS00028">
    <property type="entry name" value="ZINC_FINGER_C2H2_1"/>
    <property type="match status" value="6"/>
</dbReference>
<dbReference type="GeneTree" id="ENSGT00940000158508"/>
<dbReference type="GO" id="GO:0040029">
    <property type="term" value="P:epigenetic regulation of gene expression"/>
    <property type="evidence" value="ECO:0007669"/>
    <property type="project" value="Ensembl"/>
</dbReference>
<name>A0A8C6Y3T1_NAJNA</name>
<dbReference type="GO" id="GO:0002052">
    <property type="term" value="P:positive regulation of neuroblast proliferation"/>
    <property type="evidence" value="ECO:0007669"/>
    <property type="project" value="Ensembl"/>
</dbReference>
<dbReference type="FunFam" id="3.30.160.60:FF:000930">
    <property type="entry name" value="Zinc finger protein 335"/>
    <property type="match status" value="1"/>
</dbReference>
<keyword evidence="9" id="KW-1185">Reference proteome</keyword>
<feature type="region of interest" description="Disordered" evidence="6">
    <location>
        <begin position="694"/>
        <end position="724"/>
    </location>
</feature>
<gene>
    <name evidence="8" type="primary">ZNF335</name>
</gene>
<keyword evidence="2" id="KW-0677">Repeat</keyword>
<dbReference type="FunFam" id="3.30.160.60:FF:003059">
    <property type="entry name" value="Zinc finger protein 335"/>
    <property type="match status" value="1"/>
</dbReference>
<dbReference type="Gene3D" id="3.30.160.60">
    <property type="entry name" value="Classic Zinc Finger"/>
    <property type="match status" value="7"/>
</dbReference>
<reference evidence="8" key="2">
    <citation type="submission" date="2025-09" db="UniProtKB">
        <authorList>
            <consortium name="Ensembl"/>
        </authorList>
    </citation>
    <scope>IDENTIFICATION</scope>
</reference>